<sequence>MSRTSVLGGESRRRSWLGGSVPTWRLVSVGAAVLVAMVLTMTMAEAGFVIGVVVVAATWAATAATPRGSVVSRFVTRRRWLERTRTGTVAFRPFDQGEWDALAAQARARDGRVRADAARQAAAYREVPDGAEGMGWLERRPRRPGIAWHAPTGEDAYLSAVFEVSGQIRGLESDRATGEAAARWGRFLASLGSEESVARVVQSLTRVLPPDSARHEAWLLENLDPAVPRELAQSYDDLIRRSDASSMVQRHYVAVRWPLSAAFRAAAARFGEGRDGWRAFMATEIASIARGLRQARHGQVRALSAAQVAAVMLHMQNPSRPIDQVADVDPDRFGLPSWDEYSAHVVTSSDPATGEERQWWHRTARISADAMATVPRTSMWLTPMLSGGPDGTVLTLSFQTWIIPARQARGAARSDLTRDAADRVARNQDGRLLDEENELRLSAAQRRAADLRPGQHNAGVEWAGYLTISARTREELGRAARHAAAIAERDLGIERLEWLDTYQAAASGCTWPIVRGIRTPLSSAGDRVMSALSGHGAKESL</sequence>
<name>A0A2A9F3A3_9MICO</name>
<evidence type="ECO:0000313" key="3">
    <source>
        <dbReference type="Proteomes" id="UP000222106"/>
    </source>
</evidence>
<keyword evidence="1" id="KW-0812">Transmembrane</keyword>
<accession>A0A2A9F3A3</accession>
<keyword evidence="3" id="KW-1185">Reference proteome</keyword>
<protein>
    <recommendedName>
        <fullName evidence="4">Type VII secretion protein EccE</fullName>
    </recommendedName>
</protein>
<dbReference type="Proteomes" id="UP000222106">
    <property type="component" value="Unassembled WGS sequence"/>
</dbReference>
<dbReference type="InterPro" id="IPR049978">
    <property type="entry name" value="SCO6880-like"/>
</dbReference>
<dbReference type="EMBL" id="PDJI01000002">
    <property type="protein sequence ID" value="PFG45042.1"/>
    <property type="molecule type" value="Genomic_DNA"/>
</dbReference>
<dbReference type="NCBIfam" id="NF042935">
    <property type="entry name" value="SCO6880_fam"/>
    <property type="match status" value="1"/>
</dbReference>
<dbReference type="OrthoDB" id="4434319at2"/>
<gene>
    <name evidence="2" type="ORF">ATJ97_0095</name>
</gene>
<comment type="caution">
    <text evidence="2">The sequence shown here is derived from an EMBL/GenBank/DDBJ whole genome shotgun (WGS) entry which is preliminary data.</text>
</comment>
<evidence type="ECO:0000256" key="1">
    <source>
        <dbReference type="SAM" id="Phobius"/>
    </source>
</evidence>
<feature type="transmembrane region" description="Helical" evidence="1">
    <location>
        <begin position="46"/>
        <end position="64"/>
    </location>
</feature>
<keyword evidence="1" id="KW-1133">Transmembrane helix</keyword>
<organism evidence="2 3">
    <name type="scientific">Georgenia soli</name>
    <dbReference type="NCBI Taxonomy" id="638953"/>
    <lineage>
        <taxon>Bacteria</taxon>
        <taxon>Bacillati</taxon>
        <taxon>Actinomycetota</taxon>
        <taxon>Actinomycetes</taxon>
        <taxon>Micrococcales</taxon>
        <taxon>Bogoriellaceae</taxon>
        <taxon>Georgenia</taxon>
    </lineage>
</organism>
<dbReference type="RefSeq" id="WP_098482053.1">
    <property type="nucleotide sequence ID" value="NZ_PDJI01000002.1"/>
</dbReference>
<proteinExistence type="predicted"/>
<evidence type="ECO:0000313" key="2">
    <source>
        <dbReference type="EMBL" id="PFG45042.1"/>
    </source>
</evidence>
<feature type="transmembrane region" description="Helical" evidence="1">
    <location>
        <begin position="21"/>
        <end position="40"/>
    </location>
</feature>
<keyword evidence="1" id="KW-0472">Membrane</keyword>
<reference evidence="2 3" key="1">
    <citation type="submission" date="2017-10" db="EMBL/GenBank/DDBJ databases">
        <title>Sequencing the genomes of 1000 actinobacteria strains.</title>
        <authorList>
            <person name="Klenk H.-P."/>
        </authorList>
    </citation>
    <scope>NUCLEOTIDE SEQUENCE [LARGE SCALE GENOMIC DNA]</scope>
    <source>
        <strain evidence="2 3">DSM 21838</strain>
    </source>
</reference>
<dbReference type="AlphaFoldDB" id="A0A2A9F3A3"/>
<evidence type="ECO:0008006" key="4">
    <source>
        <dbReference type="Google" id="ProtNLM"/>
    </source>
</evidence>